<protein>
    <submittedName>
        <fullName evidence="7">Uncharacterized protein</fullName>
    </submittedName>
</protein>
<evidence type="ECO:0000256" key="3">
    <source>
        <dbReference type="ARBA" id="ARBA00023125"/>
    </source>
</evidence>
<reference evidence="7 8" key="1">
    <citation type="journal article" date="2018" name="Science">
        <title>The opium poppy genome and morphinan production.</title>
        <authorList>
            <person name="Guo L."/>
            <person name="Winzer T."/>
            <person name="Yang X."/>
            <person name="Li Y."/>
            <person name="Ning Z."/>
            <person name="He Z."/>
            <person name="Teodor R."/>
            <person name="Lu Y."/>
            <person name="Bowser T.A."/>
            <person name="Graham I.A."/>
            <person name="Ye K."/>
        </authorList>
    </citation>
    <scope>NUCLEOTIDE SEQUENCE [LARGE SCALE GENOMIC DNA]</scope>
    <source>
        <strain evidence="8">cv. HN1</strain>
        <tissue evidence="7">Leaves</tissue>
    </source>
</reference>
<evidence type="ECO:0000256" key="5">
    <source>
        <dbReference type="ARBA" id="ARBA00023242"/>
    </source>
</evidence>
<evidence type="ECO:0000256" key="1">
    <source>
        <dbReference type="ARBA" id="ARBA00004123"/>
    </source>
</evidence>
<proteinExistence type="predicted"/>
<evidence type="ECO:0000313" key="7">
    <source>
        <dbReference type="EMBL" id="RZC84508.1"/>
    </source>
</evidence>
<evidence type="ECO:0000256" key="6">
    <source>
        <dbReference type="SAM" id="MobiDB-lite"/>
    </source>
</evidence>
<dbReference type="Proteomes" id="UP000316621">
    <property type="component" value="Chromosome 11"/>
</dbReference>
<dbReference type="GO" id="GO:0009725">
    <property type="term" value="P:response to hormone"/>
    <property type="evidence" value="ECO:0007669"/>
    <property type="project" value="InterPro"/>
</dbReference>
<feature type="region of interest" description="Disordered" evidence="6">
    <location>
        <begin position="16"/>
        <end position="35"/>
    </location>
</feature>
<keyword evidence="8" id="KW-1185">Reference proteome</keyword>
<gene>
    <name evidence="7" type="ORF">C5167_047295</name>
</gene>
<dbReference type="GO" id="GO:0005634">
    <property type="term" value="C:nucleus"/>
    <property type="evidence" value="ECO:0007669"/>
    <property type="project" value="UniProtKB-SubCell"/>
</dbReference>
<dbReference type="InterPro" id="IPR044835">
    <property type="entry name" value="ARF_plant"/>
</dbReference>
<keyword evidence="4" id="KW-0804">Transcription</keyword>
<dbReference type="STRING" id="3469.A0A4Y7LJ55"/>
<evidence type="ECO:0000313" key="8">
    <source>
        <dbReference type="Proteomes" id="UP000316621"/>
    </source>
</evidence>
<organism evidence="7 8">
    <name type="scientific">Papaver somniferum</name>
    <name type="common">Opium poppy</name>
    <dbReference type="NCBI Taxonomy" id="3469"/>
    <lineage>
        <taxon>Eukaryota</taxon>
        <taxon>Viridiplantae</taxon>
        <taxon>Streptophyta</taxon>
        <taxon>Embryophyta</taxon>
        <taxon>Tracheophyta</taxon>
        <taxon>Spermatophyta</taxon>
        <taxon>Magnoliopsida</taxon>
        <taxon>Ranunculales</taxon>
        <taxon>Papaveraceae</taxon>
        <taxon>Papaveroideae</taxon>
        <taxon>Papaver</taxon>
    </lineage>
</organism>
<name>A0A4Y7LJ55_PAPSO</name>
<dbReference type="GO" id="GO:0006355">
    <property type="term" value="P:regulation of DNA-templated transcription"/>
    <property type="evidence" value="ECO:0007669"/>
    <property type="project" value="InterPro"/>
</dbReference>
<keyword evidence="2" id="KW-0805">Transcription regulation</keyword>
<dbReference type="Gene3D" id="2.40.330.10">
    <property type="entry name" value="DNA-binding pseudobarrel domain"/>
    <property type="match status" value="1"/>
</dbReference>
<accession>A0A4Y7LJ55</accession>
<evidence type="ECO:0000256" key="4">
    <source>
        <dbReference type="ARBA" id="ARBA00023163"/>
    </source>
</evidence>
<dbReference type="PANTHER" id="PTHR31384:SF1">
    <property type="entry name" value="AUXIN RESPONSE FACTOR 9"/>
    <property type="match status" value="1"/>
</dbReference>
<dbReference type="GO" id="GO:0003677">
    <property type="term" value="F:DNA binding"/>
    <property type="evidence" value="ECO:0007669"/>
    <property type="project" value="UniProtKB-KW"/>
</dbReference>
<dbReference type="Gramene" id="RZC84508">
    <property type="protein sequence ID" value="RZC84508"/>
    <property type="gene ID" value="C5167_047295"/>
</dbReference>
<keyword evidence="3" id="KW-0238">DNA-binding</keyword>
<dbReference type="PANTHER" id="PTHR31384">
    <property type="entry name" value="AUXIN RESPONSE FACTOR 4-RELATED"/>
    <property type="match status" value="1"/>
</dbReference>
<dbReference type="InterPro" id="IPR015300">
    <property type="entry name" value="DNA-bd_pseudobarrel_sf"/>
</dbReference>
<dbReference type="SUPFAM" id="SSF101936">
    <property type="entry name" value="DNA-binding pseudobarrel domain"/>
    <property type="match status" value="1"/>
</dbReference>
<dbReference type="AlphaFoldDB" id="A0A4Y7LJ55"/>
<keyword evidence="5" id="KW-0539">Nucleus</keyword>
<comment type="subcellular location">
    <subcellularLocation>
        <location evidence="1">Nucleus</location>
    </subcellularLocation>
</comment>
<evidence type="ECO:0000256" key="2">
    <source>
        <dbReference type="ARBA" id="ARBA00023015"/>
    </source>
</evidence>
<dbReference type="EMBL" id="CM010725">
    <property type="protein sequence ID" value="RZC84508.1"/>
    <property type="molecule type" value="Genomic_DNA"/>
</dbReference>
<sequence length="70" mass="7796">MEQVEASTNEELVLRELLPNEPSSPDPCTQEPPREGVQSFCNILTASDTSTDRGFSVLRKHANESLPPWI</sequence>